<feature type="compositionally biased region" description="Low complexity" evidence="1">
    <location>
        <begin position="681"/>
        <end position="691"/>
    </location>
</feature>
<feature type="region of interest" description="Disordered" evidence="1">
    <location>
        <begin position="65"/>
        <end position="85"/>
    </location>
</feature>
<comment type="caution">
    <text evidence="2">The sequence shown here is derived from an EMBL/GenBank/DDBJ whole genome shotgun (WGS) entry which is preliminary data.</text>
</comment>
<feature type="region of interest" description="Disordered" evidence="1">
    <location>
        <begin position="551"/>
        <end position="596"/>
    </location>
</feature>
<feature type="compositionally biased region" description="Low complexity" evidence="1">
    <location>
        <begin position="469"/>
        <end position="494"/>
    </location>
</feature>
<feature type="region of interest" description="Disordered" evidence="1">
    <location>
        <begin position="465"/>
        <end position="499"/>
    </location>
</feature>
<organism evidence="2 3">
    <name type="scientific">Edaphochlamys debaryana</name>
    <dbReference type="NCBI Taxonomy" id="47281"/>
    <lineage>
        <taxon>Eukaryota</taxon>
        <taxon>Viridiplantae</taxon>
        <taxon>Chlorophyta</taxon>
        <taxon>core chlorophytes</taxon>
        <taxon>Chlorophyceae</taxon>
        <taxon>CS clade</taxon>
        <taxon>Chlamydomonadales</taxon>
        <taxon>Chlamydomonadales incertae sedis</taxon>
        <taxon>Edaphochlamys</taxon>
    </lineage>
</organism>
<proteinExistence type="predicted"/>
<keyword evidence="3" id="KW-1185">Reference proteome</keyword>
<evidence type="ECO:0000313" key="3">
    <source>
        <dbReference type="Proteomes" id="UP000612055"/>
    </source>
</evidence>
<gene>
    <name evidence="2" type="ORF">HYH03_004352</name>
</gene>
<name>A0A836C3A5_9CHLO</name>
<feature type="region of interest" description="Disordered" evidence="1">
    <location>
        <begin position="379"/>
        <end position="416"/>
    </location>
</feature>
<sequence>MRSPAEQWSKSAGPAPSDSLVLLRAYTQAVGPNCGDEGARRRAYTAARAAQQAAAAGAAAGAAAEAGAARVDEAQDAPSDGAAGTAAAAAESSAASAAAVAGEVEMEGANARTWGPLSWDGRGLALPYGGSEGAAATAAAAAASLTNSLVLPRRAVSQCDNARAGGGRSSALGSVPRPCNSSSYAAGGGGDGLGGGGVRPSSGPCGPRPTWPDARNQGPGLLDNAFSRQSSHQAPCTSASGAAEPSSQGTAAAAGPIATIAAAAFPSGFGPGDGASLTLRPSSAPLVSWKGGQQRQPLSAAQLTALTRAGAAGGQRLGPSQALLLNGVGLGPGPMVLGPGPMDLGPGPMDLGPGPGNAGGEETTRWGSAEGVQALYRAAGGGATGGEPPSGPAPTLAGGGGRAGGSGSDQQGGGLALRGSSWQLAGAGQMVAASLPPAWGQAQAHGCGGGGSASAQPFTNMRQLSSPEATWAAKDASAAAATSAPSPAPTAAAAAGGGVSGDGGGGHGGGGFAVRLASSVPRGLAAGGGPSSAPHGRLLIAAAADLLRAAGGPAQPAAERAPQSAAHESGWRMSTPPPPPPPLPNSGPAALGSGQPPLSVLRLAAAPPAAAGEPMWPALAPEAQSWGWRPDAFGATELPPAVPPASAAQAVPSGTATWLQSPALGSAGGGWLLAPAQLQPQPRAPGLAQRRWVSLAAPPPGQGYQGPPPPAPPPAPPPLPADRTQEDPPLFDELLDEMWC</sequence>
<feature type="compositionally biased region" description="Gly residues" evidence="1">
    <location>
        <begin position="186"/>
        <end position="198"/>
    </location>
</feature>
<feature type="compositionally biased region" description="Gly residues" evidence="1">
    <location>
        <begin position="397"/>
        <end position="416"/>
    </location>
</feature>
<dbReference type="Proteomes" id="UP000612055">
    <property type="component" value="Unassembled WGS sequence"/>
</dbReference>
<accession>A0A836C3A5</accession>
<feature type="compositionally biased region" description="Pro residues" evidence="1">
    <location>
        <begin position="697"/>
        <end position="720"/>
    </location>
</feature>
<dbReference type="AlphaFoldDB" id="A0A836C3A5"/>
<protein>
    <submittedName>
        <fullName evidence="2">Uncharacterized protein</fullName>
    </submittedName>
</protein>
<evidence type="ECO:0000313" key="2">
    <source>
        <dbReference type="EMBL" id="KAG2497608.1"/>
    </source>
</evidence>
<feature type="region of interest" description="Disordered" evidence="1">
    <location>
        <begin position="183"/>
        <end position="250"/>
    </location>
</feature>
<feature type="compositionally biased region" description="Polar residues" evidence="1">
    <location>
        <begin position="226"/>
        <end position="248"/>
    </location>
</feature>
<feature type="compositionally biased region" description="Acidic residues" evidence="1">
    <location>
        <begin position="729"/>
        <end position="740"/>
    </location>
</feature>
<reference evidence="2" key="1">
    <citation type="journal article" date="2020" name="bioRxiv">
        <title>Comparative genomics of Chlamydomonas.</title>
        <authorList>
            <person name="Craig R.J."/>
            <person name="Hasan A.R."/>
            <person name="Ness R.W."/>
            <person name="Keightley P.D."/>
        </authorList>
    </citation>
    <scope>NUCLEOTIDE SEQUENCE</scope>
    <source>
        <strain evidence="2">CCAP 11/70</strain>
    </source>
</reference>
<evidence type="ECO:0000256" key="1">
    <source>
        <dbReference type="SAM" id="MobiDB-lite"/>
    </source>
</evidence>
<feature type="compositionally biased region" description="Pro residues" evidence="1">
    <location>
        <begin position="575"/>
        <end position="585"/>
    </location>
</feature>
<feature type="region of interest" description="Disordered" evidence="1">
    <location>
        <begin position="681"/>
        <end position="740"/>
    </location>
</feature>
<dbReference type="EMBL" id="JAEHOE010000013">
    <property type="protein sequence ID" value="KAG2497608.1"/>
    <property type="molecule type" value="Genomic_DNA"/>
</dbReference>